<dbReference type="PROSITE" id="PS51257">
    <property type="entry name" value="PROKAR_LIPOPROTEIN"/>
    <property type="match status" value="1"/>
</dbReference>
<dbReference type="Proteomes" id="UP000027997">
    <property type="component" value="Unassembled WGS sequence"/>
</dbReference>
<dbReference type="Gene3D" id="3.50.50.60">
    <property type="entry name" value="FAD/NAD(P)-binding domain"/>
    <property type="match status" value="1"/>
</dbReference>
<dbReference type="eggNOG" id="COG3380">
    <property type="taxonomic scope" value="Bacteria"/>
</dbReference>
<dbReference type="PANTHER" id="PTHR16128">
    <property type="entry name" value="FAD/NAD(P)-BINDING OXIDOREDUCTASE FAMILY PROTEIN"/>
    <property type="match status" value="1"/>
</dbReference>
<dbReference type="Pfam" id="PF13450">
    <property type="entry name" value="NAD_binding_8"/>
    <property type="match status" value="1"/>
</dbReference>
<dbReference type="PANTHER" id="PTHR16128:SF5">
    <property type="entry name" value="FAD_NAD(P)-BINDING OXIDOREDUCTASE FAMILY PROTEIN"/>
    <property type="match status" value="1"/>
</dbReference>
<dbReference type="STRING" id="305900.GV64_16960"/>
<evidence type="ECO:0000313" key="1">
    <source>
        <dbReference type="EMBL" id="KEI72191.1"/>
    </source>
</evidence>
<dbReference type="SUPFAM" id="SSF51905">
    <property type="entry name" value="FAD/NAD(P)-binding domain"/>
    <property type="match status" value="1"/>
</dbReference>
<dbReference type="EMBL" id="JOJP01000001">
    <property type="protein sequence ID" value="KEI72191.1"/>
    <property type="molecule type" value="Genomic_DNA"/>
</dbReference>
<keyword evidence="2" id="KW-1185">Reference proteome</keyword>
<dbReference type="InterPro" id="IPR036188">
    <property type="entry name" value="FAD/NAD-bd_sf"/>
</dbReference>
<dbReference type="RefSeq" id="WP_020583914.1">
    <property type="nucleotide sequence ID" value="NZ_JOJP01000001.1"/>
</dbReference>
<evidence type="ECO:0000313" key="2">
    <source>
        <dbReference type="Proteomes" id="UP000027997"/>
    </source>
</evidence>
<accession>A0A081KDG5</accession>
<name>A0A081KDG5_9GAMM</name>
<organism evidence="1 2">
    <name type="scientific">Endozoicomonas elysicola</name>
    <dbReference type="NCBI Taxonomy" id="305900"/>
    <lineage>
        <taxon>Bacteria</taxon>
        <taxon>Pseudomonadati</taxon>
        <taxon>Pseudomonadota</taxon>
        <taxon>Gammaproteobacteria</taxon>
        <taxon>Oceanospirillales</taxon>
        <taxon>Endozoicomonadaceae</taxon>
        <taxon>Endozoicomonas</taxon>
    </lineage>
</organism>
<sequence>MKVALIGAGLAGITSACQLTRAGHQVAVFEKSRGLGGRLANRRTSWGKLDIGAQYFTARDPDFQKQVELWRQASAVQVWDFSPHCVEQGKLTPSPDETVRYTGSPLMNQLVYCLSNGLTVNFQCAISAVEKLREGWRLVSSDGDVFSGFDWLIVSSPAEQSRALLENCSDVMTDVPEAVHQPCWALGIATRGEVPEGVQGIFGDDTVRWVSRLSSRPSFIKAPDVDDVWMLHFSPEWSEQQGKETLLDIGQTGLDWLEKIMDTELDKSAEYRHYWRFANIKPVTFDKPYLLDEHQRLAVIGAWCAGGRVEGAWLSAWHCFRENLDQ</sequence>
<proteinExistence type="predicted"/>
<dbReference type="Gene3D" id="3.90.660.10">
    <property type="match status" value="1"/>
</dbReference>
<evidence type="ECO:0008006" key="3">
    <source>
        <dbReference type="Google" id="ProtNLM"/>
    </source>
</evidence>
<protein>
    <recommendedName>
        <fullName evidence="3">FAD-dependent oxidoreductase</fullName>
    </recommendedName>
</protein>
<dbReference type="AlphaFoldDB" id="A0A081KDG5"/>
<reference evidence="1 2" key="1">
    <citation type="submission" date="2014-06" db="EMBL/GenBank/DDBJ databases">
        <title>Whole Genome Sequences of Three Symbiotic Endozoicomonas Bacteria.</title>
        <authorList>
            <person name="Neave M.J."/>
            <person name="Apprill A."/>
            <person name="Voolstra C.R."/>
        </authorList>
    </citation>
    <scope>NUCLEOTIDE SEQUENCE [LARGE SCALE GENOMIC DNA]</scope>
    <source>
        <strain evidence="1 2">DSM 22380</strain>
    </source>
</reference>
<gene>
    <name evidence="1" type="ORF">GV64_16960</name>
</gene>
<dbReference type="PRINTS" id="PR00419">
    <property type="entry name" value="ADXRDTASE"/>
</dbReference>
<comment type="caution">
    <text evidence="1">The sequence shown here is derived from an EMBL/GenBank/DDBJ whole genome shotgun (WGS) entry which is preliminary data.</text>
</comment>